<dbReference type="PANTHER" id="PTHR35889">
    <property type="entry name" value="CYCLOINULO-OLIGOSACCHARIDE FRUCTANOTRANSFERASE-RELATED"/>
    <property type="match status" value="1"/>
</dbReference>
<gene>
    <name evidence="4" type="ORF">LF1_31490</name>
</gene>
<dbReference type="InterPro" id="IPR011444">
    <property type="entry name" value="DUF1549"/>
</dbReference>
<organism evidence="4 5">
    <name type="scientific">Rubripirellula obstinata</name>
    <dbReference type="NCBI Taxonomy" id="406547"/>
    <lineage>
        <taxon>Bacteria</taxon>
        <taxon>Pseudomonadati</taxon>
        <taxon>Planctomycetota</taxon>
        <taxon>Planctomycetia</taxon>
        <taxon>Pirellulales</taxon>
        <taxon>Pirellulaceae</taxon>
        <taxon>Rubripirellula</taxon>
    </lineage>
</organism>
<evidence type="ECO:0000313" key="4">
    <source>
        <dbReference type="EMBL" id="KAA1260609.1"/>
    </source>
</evidence>
<dbReference type="Gene3D" id="2.60.40.1080">
    <property type="match status" value="1"/>
</dbReference>
<proteinExistence type="predicted"/>
<feature type="domain" description="DUF1553" evidence="3">
    <location>
        <begin position="578"/>
        <end position="763"/>
    </location>
</feature>
<dbReference type="OrthoDB" id="289126at2"/>
<dbReference type="InterPro" id="IPR022655">
    <property type="entry name" value="DUF1553"/>
</dbReference>
<keyword evidence="1" id="KW-0732">Signal</keyword>
<dbReference type="EMBL" id="VRLW01000001">
    <property type="protein sequence ID" value="KAA1260609.1"/>
    <property type="molecule type" value="Genomic_DNA"/>
</dbReference>
<dbReference type="AlphaFoldDB" id="A0A5B1CLE7"/>
<keyword evidence="5" id="KW-1185">Reference proteome</keyword>
<dbReference type="Pfam" id="PF07583">
    <property type="entry name" value="PSCyt2"/>
    <property type="match status" value="1"/>
</dbReference>
<feature type="signal peptide" evidence="1">
    <location>
        <begin position="1"/>
        <end position="24"/>
    </location>
</feature>
<dbReference type="PANTHER" id="PTHR35889:SF3">
    <property type="entry name" value="F-BOX DOMAIN-CONTAINING PROTEIN"/>
    <property type="match status" value="1"/>
</dbReference>
<sequence precursor="true">MKFRFQTPLIGFLVIFLASVTASAAKPDQASRPLSERFAGKQPDANHDEVPHFQKHVIPLLGKLGCNGRACHGSFQGRGGFQLSLFGYDFSADHLALLDEDSGRVDVQDVEESLILSKPTDADMHEGGKRFDRDSWQYRVLEKWISKGAIGPKKTPTKLVKLSVTPAEIRFDSDKQSVSLNAVAHWQDGTIEDVTELCRFSSNDDSIAAIDEDGNLQSGEVGDTHVVVYYDNAVVPIPVIRPTKSLPTGQEPLNVSQSTSNHPIDQLVADKLSKLGIEPSRSCTDSEFIRRVSLDMTGILPTSDAVREFLDDSSPDKREVLIESLLQSPGYAAWWATRLSDWTGNSDEQLNNVLPVRGVATKLWYAWLKKRLDDNVPYDELVEGIVSAESREEGEDYRQFCENMTQACQPGGEDLFAERSGLPLYWSRRNFKKPEERAIGFAYTFLGVRIECAQCHKHPFDRWSKNDFDEFAKLFTPIKANAKGGKAIQEIRNEMIAKITKGNKVEKGNLRRAIYKAAREGEVVPFDELLVNTSAAANNAAKARRIAKKKGRKPGNVKVASGTILGEEEPTTLDKDPRVDLMQWLRSPENPYFAKAIVNRVWSNYFGIGIVDPSDDMNLANPPSNAPLLDYLASEFVANDFDLHWLHRTITTSDTYQRSAAANVTNASDRKNFSRHIPRRLPAEVVYDCVVLATGSDASAEKLRSDLDDMAIADGKAKLRNRQDFALEVFGQSERESNCDCDRSDDPSLLQSIYLRNDVDMYKRLSDKNGWVNQACKTLGVPGPTGNGNAKKQAIQRNLAAAQQQFLKRLDRFKHQSRNAKQRKQIRKGLNKGHQNLVRRMKPHGYEIPDLDDLIKNPEIWKPIDADESSKSTAAIAASLDSLIEEAYLRTLSRFPEPEETEIGIAYIKESKTPAAGLESLLWALVNTKEFIISH</sequence>
<evidence type="ECO:0000259" key="2">
    <source>
        <dbReference type="Pfam" id="PF07583"/>
    </source>
</evidence>
<dbReference type="RefSeq" id="WP_068262365.1">
    <property type="nucleotide sequence ID" value="NZ_LWSK01000035.1"/>
</dbReference>
<dbReference type="Pfam" id="PF07587">
    <property type="entry name" value="PSD1"/>
    <property type="match status" value="1"/>
</dbReference>
<dbReference type="Proteomes" id="UP000322699">
    <property type="component" value="Unassembled WGS sequence"/>
</dbReference>
<name>A0A5B1CLE7_9BACT</name>
<comment type="caution">
    <text evidence="4">The sequence shown here is derived from an EMBL/GenBank/DDBJ whole genome shotgun (WGS) entry which is preliminary data.</text>
</comment>
<feature type="domain" description="DUF1549" evidence="2">
    <location>
        <begin position="263"/>
        <end position="479"/>
    </location>
</feature>
<protein>
    <recommendedName>
        <fullName evidence="6">BIG2 domain-containing protein</fullName>
    </recommendedName>
</protein>
<feature type="chain" id="PRO_5023019257" description="BIG2 domain-containing protein" evidence="1">
    <location>
        <begin position="25"/>
        <end position="935"/>
    </location>
</feature>
<evidence type="ECO:0008006" key="6">
    <source>
        <dbReference type="Google" id="ProtNLM"/>
    </source>
</evidence>
<evidence type="ECO:0000256" key="1">
    <source>
        <dbReference type="SAM" id="SignalP"/>
    </source>
</evidence>
<evidence type="ECO:0000259" key="3">
    <source>
        <dbReference type="Pfam" id="PF07587"/>
    </source>
</evidence>
<evidence type="ECO:0000313" key="5">
    <source>
        <dbReference type="Proteomes" id="UP000322699"/>
    </source>
</evidence>
<accession>A0A5B1CLE7</accession>
<reference evidence="4 5" key="1">
    <citation type="submission" date="2019-08" db="EMBL/GenBank/DDBJ databases">
        <title>Deep-cultivation of Planctomycetes and their phenomic and genomic characterization uncovers novel biology.</title>
        <authorList>
            <person name="Wiegand S."/>
            <person name="Jogler M."/>
            <person name="Boedeker C."/>
            <person name="Pinto D."/>
            <person name="Vollmers J."/>
            <person name="Rivas-Marin E."/>
            <person name="Kohn T."/>
            <person name="Peeters S.H."/>
            <person name="Heuer A."/>
            <person name="Rast P."/>
            <person name="Oberbeckmann S."/>
            <person name="Bunk B."/>
            <person name="Jeske O."/>
            <person name="Meyerdierks A."/>
            <person name="Storesund J.E."/>
            <person name="Kallscheuer N."/>
            <person name="Luecker S."/>
            <person name="Lage O.M."/>
            <person name="Pohl T."/>
            <person name="Merkel B.J."/>
            <person name="Hornburger P."/>
            <person name="Mueller R.-W."/>
            <person name="Bruemmer F."/>
            <person name="Labrenz M."/>
            <person name="Spormann A.M."/>
            <person name="Op Den Camp H."/>
            <person name="Overmann J."/>
            <person name="Amann R."/>
            <person name="Jetten M.S.M."/>
            <person name="Mascher T."/>
            <person name="Medema M.H."/>
            <person name="Devos D.P."/>
            <person name="Kaster A.-K."/>
            <person name="Ovreas L."/>
            <person name="Rohde M."/>
            <person name="Galperin M.Y."/>
            <person name="Jogler C."/>
        </authorList>
    </citation>
    <scope>NUCLEOTIDE SEQUENCE [LARGE SCALE GENOMIC DNA]</scope>
    <source>
        <strain evidence="4 5">LF1</strain>
    </source>
</reference>